<dbReference type="GO" id="GO:0030694">
    <property type="term" value="C:bacterial-type flagellum basal body, rod"/>
    <property type="evidence" value="ECO:0007669"/>
    <property type="project" value="UniProtKB-UniRule"/>
</dbReference>
<proteinExistence type="inferred from homology"/>
<name>Q07SI5_RHOP5</name>
<dbReference type="OrthoDB" id="9804559at2"/>
<sequence>MQSALYVSLSAQVSLEKRLETIANNMANMKTAAFRADAVKFETAMSNAASKPVAFSTPGDNFISRKAGSVTQTGNNLDVAVVGNAWIGFTGPNGAVYTRDGRMQINANGELQTVTGYPVLDAGGTPILVDPDAGPLIIARNGIISQGTNQVGVLGLFDIPADAKLERFGNSGVVPDRAATAVVDFVGAGFQQGFVEGSNVDPLLELTQMMTAQRAFQGVSSLIEGSEGTMQNAIRTLGEPSKT</sequence>
<dbReference type="AlphaFoldDB" id="Q07SI5"/>
<evidence type="ECO:0000256" key="3">
    <source>
        <dbReference type="ARBA" id="ARBA00023143"/>
    </source>
</evidence>
<dbReference type="STRING" id="316055.RPE_1147"/>
<gene>
    <name evidence="8" type="ordered locus">RPE_1147</name>
</gene>
<feature type="domain" description="Flagellar basal body rod protein N-terminal" evidence="5">
    <location>
        <begin position="5"/>
        <end position="32"/>
    </location>
</feature>
<comment type="subcellular location">
    <subcellularLocation>
        <location evidence="1 4">Bacterial flagellum basal body</location>
    </subcellularLocation>
</comment>
<dbReference type="InterPro" id="IPR053967">
    <property type="entry name" value="LlgE_F_G-like_D1"/>
</dbReference>
<evidence type="ECO:0000313" key="8">
    <source>
        <dbReference type="EMBL" id="ABJ05099.1"/>
    </source>
</evidence>
<dbReference type="InterPro" id="IPR012836">
    <property type="entry name" value="FlgF"/>
</dbReference>
<comment type="subunit">
    <text evidence="4">The basal body constitutes a major portion of the flagellar organelle and consists of five rings (E,L,P,S, and M) mounted on a central rod. The rod consists of about 26 subunits of FlgG in the distal portion, and FlgB, FlgC and FlgF are thought to build up the proximal portion of the rod with about 6 subunits each.</text>
</comment>
<reference evidence="8" key="1">
    <citation type="submission" date="2006-09" db="EMBL/GenBank/DDBJ databases">
        <title>Complete sequence of Rhodopseudomonas palustris BisA53.</title>
        <authorList>
            <consortium name="US DOE Joint Genome Institute"/>
            <person name="Copeland A."/>
            <person name="Lucas S."/>
            <person name="Lapidus A."/>
            <person name="Barry K."/>
            <person name="Detter J.C."/>
            <person name="Glavina del Rio T."/>
            <person name="Hammon N."/>
            <person name="Israni S."/>
            <person name="Dalin E."/>
            <person name="Tice H."/>
            <person name="Pitluck S."/>
            <person name="Chain P."/>
            <person name="Malfatti S."/>
            <person name="Shin M."/>
            <person name="Vergez L."/>
            <person name="Schmutz J."/>
            <person name="Larimer F."/>
            <person name="Land M."/>
            <person name="Hauser L."/>
            <person name="Pelletier D.A."/>
            <person name="Kyrpides N."/>
            <person name="Kim E."/>
            <person name="Harwood C.S."/>
            <person name="Oda Y."/>
            <person name="Richardson P."/>
        </authorList>
    </citation>
    <scope>NUCLEOTIDE SEQUENCE [LARGE SCALE GENOMIC DNA]</scope>
    <source>
        <strain evidence="8">BisA53</strain>
    </source>
</reference>
<evidence type="ECO:0000256" key="1">
    <source>
        <dbReference type="ARBA" id="ARBA00004117"/>
    </source>
</evidence>
<dbReference type="InterPro" id="IPR037925">
    <property type="entry name" value="FlgE/F/G-like"/>
</dbReference>
<dbReference type="NCBIfam" id="NF009282">
    <property type="entry name" value="PRK12642.1"/>
    <property type="match status" value="1"/>
</dbReference>
<dbReference type="Pfam" id="PF06429">
    <property type="entry name" value="Flg_bbr_C"/>
    <property type="match status" value="1"/>
</dbReference>
<evidence type="ECO:0000259" key="5">
    <source>
        <dbReference type="Pfam" id="PF00460"/>
    </source>
</evidence>
<dbReference type="HOGENOM" id="CLU_013687_0_0_5"/>
<dbReference type="EMBL" id="CP000463">
    <property type="protein sequence ID" value="ABJ05099.1"/>
    <property type="molecule type" value="Genomic_DNA"/>
</dbReference>
<dbReference type="NCBIfam" id="TIGR03506">
    <property type="entry name" value="FlgEFG_subfam"/>
    <property type="match status" value="1"/>
</dbReference>
<feature type="domain" description="Flagellar basal-body/hook protein C-terminal" evidence="6">
    <location>
        <begin position="191"/>
        <end position="235"/>
    </location>
</feature>
<evidence type="ECO:0000256" key="2">
    <source>
        <dbReference type="ARBA" id="ARBA00009677"/>
    </source>
</evidence>
<evidence type="ECO:0000256" key="4">
    <source>
        <dbReference type="RuleBase" id="RU362116"/>
    </source>
</evidence>
<evidence type="ECO:0000259" key="7">
    <source>
        <dbReference type="Pfam" id="PF22692"/>
    </source>
</evidence>
<keyword evidence="8" id="KW-0966">Cell projection</keyword>
<dbReference type="Pfam" id="PF22692">
    <property type="entry name" value="LlgE_F_G_D1"/>
    <property type="match status" value="1"/>
</dbReference>
<dbReference type="eggNOG" id="COG4786">
    <property type="taxonomic scope" value="Bacteria"/>
</dbReference>
<keyword evidence="8" id="KW-0969">Cilium</keyword>
<keyword evidence="8" id="KW-0282">Flagellum</keyword>
<dbReference type="InterPro" id="IPR020013">
    <property type="entry name" value="Flagellar_FlgE/F/G"/>
</dbReference>
<dbReference type="InterPro" id="IPR001444">
    <property type="entry name" value="Flag_bb_rod_N"/>
</dbReference>
<dbReference type="InterPro" id="IPR010930">
    <property type="entry name" value="Flg_bb/hook_C_dom"/>
</dbReference>
<dbReference type="PANTHER" id="PTHR30435:SF19">
    <property type="entry name" value="FLAGELLAR BASAL-BODY ROD PROTEIN FLGG"/>
    <property type="match status" value="1"/>
</dbReference>
<comment type="similarity">
    <text evidence="2 4">Belongs to the flagella basal body rod proteins family.</text>
</comment>
<dbReference type="PANTHER" id="PTHR30435">
    <property type="entry name" value="FLAGELLAR PROTEIN"/>
    <property type="match status" value="1"/>
</dbReference>
<dbReference type="GO" id="GO:0071978">
    <property type="term" value="P:bacterial-type flagellum-dependent swarming motility"/>
    <property type="evidence" value="ECO:0007669"/>
    <property type="project" value="TreeGrafter"/>
</dbReference>
<dbReference type="KEGG" id="rpe:RPE_1147"/>
<dbReference type="SUPFAM" id="SSF117143">
    <property type="entry name" value="Flagellar hook protein flgE"/>
    <property type="match status" value="1"/>
</dbReference>
<dbReference type="Pfam" id="PF00460">
    <property type="entry name" value="Flg_bb_rod"/>
    <property type="match status" value="1"/>
</dbReference>
<protein>
    <recommendedName>
        <fullName evidence="4">Flagellar basal-body rod protein FlgF</fullName>
    </recommendedName>
</protein>
<organism evidence="8">
    <name type="scientific">Rhodopseudomonas palustris (strain BisA53)</name>
    <dbReference type="NCBI Taxonomy" id="316055"/>
    <lineage>
        <taxon>Bacteria</taxon>
        <taxon>Pseudomonadati</taxon>
        <taxon>Pseudomonadota</taxon>
        <taxon>Alphaproteobacteria</taxon>
        <taxon>Hyphomicrobiales</taxon>
        <taxon>Nitrobacteraceae</taxon>
        <taxon>Rhodopseudomonas</taxon>
    </lineage>
</organism>
<accession>Q07SI5</accession>
<feature type="domain" description="Flagellar hook protein FlgE/F/G-like D1" evidence="7">
    <location>
        <begin position="80"/>
        <end position="145"/>
    </location>
</feature>
<evidence type="ECO:0000259" key="6">
    <source>
        <dbReference type="Pfam" id="PF06429"/>
    </source>
</evidence>
<dbReference type="NCBIfam" id="TIGR02490">
    <property type="entry name" value="flgF"/>
    <property type="match status" value="1"/>
</dbReference>
<keyword evidence="3 4" id="KW-0975">Bacterial flagellum</keyword>